<feature type="domain" description="Helicase ATP-binding" evidence="11">
    <location>
        <begin position="301"/>
        <end position="482"/>
    </location>
</feature>
<comment type="similarity">
    <text evidence="2 10">Belongs to the HsdR family.</text>
</comment>
<dbReference type="Pfam" id="PF22679">
    <property type="entry name" value="T1R_D3-like"/>
    <property type="match status" value="1"/>
</dbReference>
<evidence type="ECO:0000256" key="10">
    <source>
        <dbReference type="RuleBase" id="RU364115"/>
    </source>
</evidence>
<dbReference type="RefSeq" id="WP_109263638.1">
    <property type="nucleotide sequence ID" value="NZ_QEWP01000004.1"/>
</dbReference>
<evidence type="ECO:0000256" key="1">
    <source>
        <dbReference type="ARBA" id="ARBA00000851"/>
    </source>
</evidence>
<dbReference type="CDD" id="cd22332">
    <property type="entry name" value="HsdR_N"/>
    <property type="match status" value="1"/>
</dbReference>
<keyword evidence="13" id="KW-1185">Reference proteome</keyword>
<gene>
    <name evidence="12" type="ORF">DDZ16_06530</name>
</gene>
<dbReference type="Pfam" id="PF11867">
    <property type="entry name" value="T1RH-like_C"/>
    <property type="match status" value="1"/>
</dbReference>
<sequence>MKFTEEKLEQAFIELIYKQGFEYVPGGDIQRSPDEVIIETDLRNFLLSKYENEKLTGQEVTRIIQQLKSYAASDLYESNKAIMKLVSEGFILKREDRSQKDLYIQLIDFNGLAALREPKPESLPQISETTPDPYSDQNIYKFANQFEIVGFEKRIPDGIIYINGLPLVVFEFKTAIREECTIHDAYVQLTTRYKRDIPELFKYNAFCVISDGVNNKAGSFFAPYEFFYAWRSEPDRQKMEQDGISSLYTLIGGMLNTTTLRDIIRNFIFLPDSSKKEDKILCRYPQYYGAKKLFQNIISHQKPEGDGKGGTYFGATGCGKSYTMLFLTRLLMRSELLSSPTIVLITDRTDLDDQLSEQFTNAKEYIGDNNVISVESRAELKERLQNIQSGGVFLTTIHKFTEDTDLLSNRCNVICISDEAHRSQTNLDQKVRVTSNGVTKSYGFAKYLHDSLPNATYVGFTGTPIDATLDVFGEVVDAYTMTESVKDEITVRIVYEGRAAKVLLNNSELQKIEDYYNRCAEEGTNEYQIEESKKAVTNMNVILGDPDRLKALAEDFVTHYETRVAEGATIKGKAIFVCSSRPIAYEFYKNIIKLRPEWAEVMVAEPGVELSEKEQREIKPMERIKMVMTRGKDDPEELYNILGTKEYRKELDRQFKNEKSNFKIAIVVDMWLTGFDVPFLDTIYIDKPIQRHNLIQTISRVNRKVEGKEKGLVVDYIGIKKQMNLALAHYNKADTHNFEDIEQSVVVVKDHLDLLGRIFHKFDSTKYFSGSPVEQLNTLNMAAEFVQMTNELEKRFMFLVKRLKAAYDICSASEKLSQEEKDYVHFYLAVRSIVFKLTKGTAPDTAQMNTKVREMIKDALASDGVEEIFKLNEDKNAETDIFDEDYLAKIEKIKLPNTKIKLLQQLLAKAIEEFKKVNRIQGIDFSQKMQRLVEKYNERKESDVLRSEVLEDFTDEIIDLFHALKKEKESFYELGIDFEEKAFYDILKSLTVKYDFTYPEEKLIHLAAEVKKVVDDKAKYTDWSKRDDIKAELKVGLIILLAENDYPPVDRDEVYKEIFEQAENFKKWQK</sequence>
<accession>A0A2U2BAB7</accession>
<dbReference type="PROSITE" id="PS51192">
    <property type="entry name" value="HELICASE_ATP_BIND_1"/>
    <property type="match status" value="1"/>
</dbReference>
<evidence type="ECO:0000259" key="11">
    <source>
        <dbReference type="PROSITE" id="PS51192"/>
    </source>
</evidence>
<dbReference type="InterPro" id="IPR027417">
    <property type="entry name" value="P-loop_NTPase"/>
</dbReference>
<dbReference type="NCBIfam" id="TIGR00348">
    <property type="entry name" value="hsdR"/>
    <property type="match status" value="1"/>
</dbReference>
<reference evidence="12 13" key="1">
    <citation type="submission" date="2018-05" db="EMBL/GenBank/DDBJ databases">
        <title>Marinilabilia rubrum sp. nov., isolated from saltern sediment.</title>
        <authorList>
            <person name="Zhang R."/>
        </authorList>
    </citation>
    <scope>NUCLEOTIDE SEQUENCE [LARGE SCALE GENOMIC DNA]</scope>
    <source>
        <strain evidence="12 13">WTE16</strain>
    </source>
</reference>
<dbReference type="Proteomes" id="UP000244956">
    <property type="component" value="Unassembled WGS sequence"/>
</dbReference>
<dbReference type="InterPro" id="IPR007409">
    <property type="entry name" value="Restrct_endonuc_type1_HsdR_N"/>
</dbReference>
<keyword evidence="7 10" id="KW-0378">Hydrolase</keyword>
<dbReference type="OrthoDB" id="9758243at2"/>
<dbReference type="InterPro" id="IPR051268">
    <property type="entry name" value="Type-I_R_enzyme_R_subunit"/>
</dbReference>
<evidence type="ECO:0000256" key="6">
    <source>
        <dbReference type="ARBA" id="ARBA00022759"/>
    </source>
</evidence>
<keyword evidence="3" id="KW-0540">Nuclease</keyword>
<dbReference type="GO" id="GO:0003677">
    <property type="term" value="F:DNA binding"/>
    <property type="evidence" value="ECO:0007669"/>
    <property type="project" value="UniProtKB-KW"/>
</dbReference>
<comment type="caution">
    <text evidence="12">The sequence shown here is derived from an EMBL/GenBank/DDBJ whole genome shotgun (WGS) entry which is preliminary data.</text>
</comment>
<evidence type="ECO:0000256" key="9">
    <source>
        <dbReference type="ARBA" id="ARBA00023125"/>
    </source>
</evidence>
<dbReference type="InterPro" id="IPR055180">
    <property type="entry name" value="HsdR_RecA-like_helicase_dom_2"/>
</dbReference>
<evidence type="ECO:0000256" key="5">
    <source>
        <dbReference type="ARBA" id="ARBA00022747"/>
    </source>
</evidence>
<dbReference type="AlphaFoldDB" id="A0A2U2BAB7"/>
<dbReference type="Gene3D" id="3.40.50.300">
    <property type="entry name" value="P-loop containing nucleotide triphosphate hydrolases"/>
    <property type="match status" value="2"/>
</dbReference>
<dbReference type="InterPro" id="IPR040980">
    <property type="entry name" value="SWI2_SNF2"/>
</dbReference>
<dbReference type="PANTHER" id="PTHR30195">
    <property type="entry name" value="TYPE I SITE-SPECIFIC DEOXYRIBONUCLEASE PROTEIN SUBUNIT M AND R"/>
    <property type="match status" value="1"/>
</dbReference>
<evidence type="ECO:0000313" key="13">
    <source>
        <dbReference type="Proteomes" id="UP000244956"/>
    </source>
</evidence>
<dbReference type="GO" id="GO:0009035">
    <property type="term" value="F:type I site-specific deoxyribonuclease activity"/>
    <property type="evidence" value="ECO:0007669"/>
    <property type="project" value="UniProtKB-EC"/>
</dbReference>
<keyword evidence="9 10" id="KW-0238">DNA-binding</keyword>
<dbReference type="InterPro" id="IPR014001">
    <property type="entry name" value="Helicase_ATP-bd"/>
</dbReference>
<comment type="catalytic activity">
    <reaction evidence="1 10">
        <text>Endonucleolytic cleavage of DNA to give random double-stranded fragments with terminal 5'-phosphates, ATP is simultaneously hydrolyzed.</text>
        <dbReference type="EC" id="3.1.21.3"/>
    </reaction>
</comment>
<dbReference type="InterPro" id="IPR021810">
    <property type="entry name" value="T1RH-like_C"/>
</dbReference>
<keyword evidence="5 10" id="KW-0680">Restriction system</keyword>
<keyword evidence="6 12" id="KW-0255">Endonuclease</keyword>
<dbReference type="SUPFAM" id="SSF52540">
    <property type="entry name" value="P-loop containing nucleoside triphosphate hydrolases"/>
    <property type="match status" value="2"/>
</dbReference>
<evidence type="ECO:0000256" key="7">
    <source>
        <dbReference type="ARBA" id="ARBA00022801"/>
    </source>
</evidence>
<dbReference type="InterPro" id="IPR004473">
    <property type="entry name" value="Restrct_endonuc_typeI_HsdR"/>
</dbReference>
<protein>
    <recommendedName>
        <fullName evidence="10">Type I restriction enzyme endonuclease subunit</fullName>
        <shortName evidence="10">R protein</shortName>
        <ecNumber evidence="10">3.1.21.3</ecNumber>
    </recommendedName>
</protein>
<evidence type="ECO:0000256" key="2">
    <source>
        <dbReference type="ARBA" id="ARBA00008598"/>
    </source>
</evidence>
<dbReference type="Pfam" id="PF04313">
    <property type="entry name" value="HSDR_N"/>
    <property type="match status" value="1"/>
</dbReference>
<dbReference type="GO" id="GO:0009307">
    <property type="term" value="P:DNA restriction-modification system"/>
    <property type="evidence" value="ECO:0007669"/>
    <property type="project" value="UniProtKB-KW"/>
</dbReference>
<dbReference type="CDD" id="cd18800">
    <property type="entry name" value="SF2_C_EcoR124I-like"/>
    <property type="match status" value="1"/>
</dbReference>
<name>A0A2U2BAB7_9BACT</name>
<keyword evidence="4 10" id="KW-0547">Nucleotide-binding</keyword>
<dbReference type="SMART" id="SM00487">
    <property type="entry name" value="DEXDc"/>
    <property type="match status" value="1"/>
</dbReference>
<comment type="function">
    <text evidence="10">Subunit R is required for both nuclease and ATPase activities, but not for modification.</text>
</comment>
<evidence type="ECO:0000256" key="4">
    <source>
        <dbReference type="ARBA" id="ARBA00022741"/>
    </source>
</evidence>
<dbReference type="Pfam" id="PF18766">
    <property type="entry name" value="SWI2_SNF2"/>
    <property type="match status" value="1"/>
</dbReference>
<proteinExistence type="inferred from homology"/>
<dbReference type="GO" id="GO:0005524">
    <property type="term" value="F:ATP binding"/>
    <property type="evidence" value="ECO:0007669"/>
    <property type="project" value="UniProtKB-KW"/>
</dbReference>
<dbReference type="Gene3D" id="3.90.1570.50">
    <property type="match status" value="1"/>
</dbReference>
<dbReference type="EMBL" id="QEWP01000004">
    <property type="protein sequence ID" value="PWE00015.1"/>
    <property type="molecule type" value="Genomic_DNA"/>
</dbReference>
<organism evidence="12 13">
    <name type="scientific">Marinilabilia rubra</name>
    <dbReference type="NCBI Taxonomy" id="2162893"/>
    <lineage>
        <taxon>Bacteria</taxon>
        <taxon>Pseudomonadati</taxon>
        <taxon>Bacteroidota</taxon>
        <taxon>Bacteroidia</taxon>
        <taxon>Marinilabiliales</taxon>
        <taxon>Marinilabiliaceae</taxon>
        <taxon>Marinilabilia</taxon>
    </lineage>
</organism>
<dbReference type="PANTHER" id="PTHR30195:SF15">
    <property type="entry name" value="TYPE I RESTRICTION ENZYME HINDI ENDONUCLEASE SUBUNIT"/>
    <property type="match status" value="1"/>
</dbReference>
<comment type="subunit">
    <text evidence="10">The type I restriction/modification system is composed of three polypeptides R, M and S.</text>
</comment>
<keyword evidence="8 10" id="KW-0067">ATP-binding</keyword>
<evidence type="ECO:0000256" key="8">
    <source>
        <dbReference type="ARBA" id="ARBA00022840"/>
    </source>
</evidence>
<evidence type="ECO:0000256" key="3">
    <source>
        <dbReference type="ARBA" id="ARBA00022722"/>
    </source>
</evidence>
<dbReference type="EC" id="3.1.21.3" evidence="10"/>
<evidence type="ECO:0000313" key="12">
    <source>
        <dbReference type="EMBL" id="PWE00015.1"/>
    </source>
</evidence>